<dbReference type="EMBL" id="JOTP01000011">
    <property type="protein sequence ID" value="KEP26236.1"/>
    <property type="molecule type" value="Genomic_DNA"/>
</dbReference>
<dbReference type="SMART" id="SM00382">
    <property type="entry name" value="AAA"/>
    <property type="match status" value="1"/>
</dbReference>
<evidence type="ECO:0000313" key="12">
    <source>
        <dbReference type="EMBL" id="KEP26236.1"/>
    </source>
</evidence>
<organism evidence="12 13">
    <name type="scientific">Bacillus zhangzhouensis</name>
    <dbReference type="NCBI Taxonomy" id="1178540"/>
    <lineage>
        <taxon>Bacteria</taxon>
        <taxon>Bacillati</taxon>
        <taxon>Bacillota</taxon>
        <taxon>Bacilli</taxon>
        <taxon>Bacillales</taxon>
        <taxon>Bacillaceae</taxon>
        <taxon>Bacillus</taxon>
    </lineage>
</organism>
<keyword evidence="4" id="KW-0410">Iron transport</keyword>
<feature type="domain" description="ABC transporter" evidence="10">
    <location>
        <begin position="3"/>
        <end position="239"/>
    </location>
</feature>
<dbReference type="GO" id="GO:0005886">
    <property type="term" value="C:plasma membrane"/>
    <property type="evidence" value="ECO:0007669"/>
    <property type="project" value="UniProtKB-SubCell"/>
</dbReference>
<reference evidence="12 13" key="1">
    <citation type="submission" date="2012-09" db="EMBL/GenBank/DDBJ databases">
        <title>Genome Sequence of Bacillus sp. DW5-4.</title>
        <authorList>
            <person name="Lai Q."/>
            <person name="Liu Y."/>
            <person name="Shao Z."/>
        </authorList>
    </citation>
    <scope>NUCLEOTIDE SEQUENCE [LARGE SCALE GENOMIC DNA]</scope>
    <source>
        <strain evidence="12 13">DW5-4</strain>
    </source>
</reference>
<evidence type="ECO:0000313" key="13">
    <source>
        <dbReference type="Proteomes" id="UP000028091"/>
    </source>
</evidence>
<dbReference type="eggNOG" id="COG1120">
    <property type="taxonomic scope" value="Bacteria"/>
</dbReference>
<evidence type="ECO:0000259" key="10">
    <source>
        <dbReference type="PROSITE" id="PS50893"/>
    </source>
</evidence>
<dbReference type="PANTHER" id="PTHR42771">
    <property type="entry name" value="IRON(3+)-HYDROXAMATE IMPORT ATP-BINDING PROTEIN FHUC"/>
    <property type="match status" value="1"/>
</dbReference>
<dbReference type="InterPro" id="IPR003439">
    <property type="entry name" value="ABC_transporter-like_ATP-bd"/>
</dbReference>
<evidence type="ECO:0000259" key="11">
    <source>
        <dbReference type="PROSITE" id="PS51725"/>
    </source>
</evidence>
<dbReference type="Pfam" id="PF03992">
    <property type="entry name" value="ABM"/>
    <property type="match status" value="1"/>
</dbReference>
<dbReference type="OrthoDB" id="9787851at2"/>
<keyword evidence="7" id="KW-0408">Iron</keyword>
<evidence type="ECO:0000256" key="9">
    <source>
        <dbReference type="ARBA" id="ARBA00023136"/>
    </source>
</evidence>
<sequence>MDVIAMDDVSLSQGGFRLSSISAAVPKGRVTGIIGPNGSGKSTFIKAAARLSSIESGMIYIHDIPQKEMTAQEIAKEIAVLMQTRTAIPSMTVRELVALGRSPHRSIWKKSSKTDHEAIEWALDVTNARSNENRMLHTLSGGERQKAYIAMALAQKTETIILDEPTTYLDIAHQLELLELLKQLNQTHGITILMVLHDLQQAAKYCDRLIAMKRGQVHQIGSPTEVLTEDFFKEVFGIHAEVHLDGEHPLIIPIASIQQQKGDEKNMIIVNNQVRVEKGSAEHLVKRFNKQGQVEFMEGFLGMEVWVTQQTTDYDEVTIHTRWNRKEDFVNWTKSQAFGDAHAHGKAKPEGLLKNKITYYEVQVTRPALQKKA</sequence>
<dbReference type="InterPro" id="IPR007138">
    <property type="entry name" value="ABM_dom"/>
</dbReference>
<keyword evidence="3" id="KW-1003">Cell membrane</keyword>
<evidence type="ECO:0000256" key="4">
    <source>
        <dbReference type="ARBA" id="ARBA00022496"/>
    </source>
</evidence>
<dbReference type="RefSeq" id="WP_034321854.1">
    <property type="nucleotide sequence ID" value="NZ_JBCMYH010000005.1"/>
</dbReference>
<keyword evidence="8" id="KW-0406">Ion transport</keyword>
<gene>
    <name evidence="12" type="ORF">BA70_02965</name>
</gene>
<dbReference type="GO" id="GO:0016887">
    <property type="term" value="F:ATP hydrolysis activity"/>
    <property type="evidence" value="ECO:0007669"/>
    <property type="project" value="InterPro"/>
</dbReference>
<dbReference type="PROSITE" id="PS50893">
    <property type="entry name" value="ABC_TRANSPORTER_2"/>
    <property type="match status" value="1"/>
</dbReference>
<evidence type="ECO:0000256" key="3">
    <source>
        <dbReference type="ARBA" id="ARBA00022475"/>
    </source>
</evidence>
<dbReference type="Proteomes" id="UP000028091">
    <property type="component" value="Unassembled WGS sequence"/>
</dbReference>
<dbReference type="AlphaFoldDB" id="A0A081LAG0"/>
<protein>
    <submittedName>
        <fullName evidence="12">Iron ABC transporter ATP-binding protein</fullName>
    </submittedName>
</protein>
<keyword evidence="6 12" id="KW-0067">ATP-binding</keyword>
<dbReference type="SUPFAM" id="SSF52540">
    <property type="entry name" value="P-loop containing nucleoside triphosphate hydrolases"/>
    <property type="match status" value="1"/>
</dbReference>
<proteinExistence type="predicted"/>
<evidence type="ECO:0000256" key="8">
    <source>
        <dbReference type="ARBA" id="ARBA00023065"/>
    </source>
</evidence>
<evidence type="ECO:0000256" key="1">
    <source>
        <dbReference type="ARBA" id="ARBA00004202"/>
    </source>
</evidence>
<accession>A0A081LAG0</accession>
<dbReference type="CDD" id="cd03214">
    <property type="entry name" value="ABC_Iron-Siderophores_B12_Hemin"/>
    <property type="match status" value="1"/>
</dbReference>
<evidence type="ECO:0000256" key="6">
    <source>
        <dbReference type="ARBA" id="ARBA00022840"/>
    </source>
</evidence>
<dbReference type="Gene3D" id="3.40.50.300">
    <property type="entry name" value="P-loop containing nucleotide triphosphate hydrolases"/>
    <property type="match status" value="1"/>
</dbReference>
<keyword evidence="13" id="KW-1185">Reference proteome</keyword>
<dbReference type="Pfam" id="PF00005">
    <property type="entry name" value="ABC_tran"/>
    <property type="match status" value="1"/>
</dbReference>
<dbReference type="NCBIfam" id="NF009839">
    <property type="entry name" value="PRK13314.1"/>
    <property type="match status" value="1"/>
</dbReference>
<dbReference type="GO" id="GO:0006826">
    <property type="term" value="P:iron ion transport"/>
    <property type="evidence" value="ECO:0007669"/>
    <property type="project" value="UniProtKB-KW"/>
</dbReference>
<dbReference type="Gene3D" id="3.30.70.100">
    <property type="match status" value="1"/>
</dbReference>
<dbReference type="SUPFAM" id="SSF54909">
    <property type="entry name" value="Dimeric alpha+beta barrel"/>
    <property type="match status" value="1"/>
</dbReference>
<dbReference type="InterPro" id="IPR003593">
    <property type="entry name" value="AAA+_ATPase"/>
</dbReference>
<dbReference type="InterPro" id="IPR051535">
    <property type="entry name" value="Siderophore_ABC-ATPase"/>
</dbReference>
<evidence type="ECO:0000256" key="5">
    <source>
        <dbReference type="ARBA" id="ARBA00022741"/>
    </source>
</evidence>
<comment type="subcellular location">
    <subcellularLocation>
        <location evidence="1">Cell membrane</location>
        <topology evidence="1">Peripheral membrane protein</topology>
    </subcellularLocation>
</comment>
<feature type="domain" description="ABM" evidence="11">
    <location>
        <begin position="268"/>
        <end position="360"/>
    </location>
</feature>
<evidence type="ECO:0000256" key="7">
    <source>
        <dbReference type="ARBA" id="ARBA00023004"/>
    </source>
</evidence>
<keyword evidence="9" id="KW-0472">Membrane</keyword>
<dbReference type="FunFam" id="3.40.50.300:FF:000134">
    <property type="entry name" value="Iron-enterobactin ABC transporter ATP-binding protein"/>
    <property type="match status" value="1"/>
</dbReference>
<keyword evidence="2" id="KW-0813">Transport</keyword>
<dbReference type="InterPro" id="IPR027417">
    <property type="entry name" value="P-loop_NTPase"/>
</dbReference>
<comment type="caution">
    <text evidence="12">The sequence shown here is derived from an EMBL/GenBank/DDBJ whole genome shotgun (WGS) entry which is preliminary data.</text>
</comment>
<dbReference type="GO" id="GO:0005524">
    <property type="term" value="F:ATP binding"/>
    <property type="evidence" value="ECO:0007669"/>
    <property type="project" value="UniProtKB-KW"/>
</dbReference>
<evidence type="ECO:0000256" key="2">
    <source>
        <dbReference type="ARBA" id="ARBA00022448"/>
    </source>
</evidence>
<name>A0A081LAG0_9BACI</name>
<keyword evidence="5" id="KW-0547">Nucleotide-binding</keyword>
<dbReference type="PANTHER" id="PTHR42771:SF11">
    <property type="entry name" value="FERRICHROME TRANSPORT ATP-BINDING PROTEIN FHUC"/>
    <property type="match status" value="1"/>
</dbReference>
<dbReference type="PROSITE" id="PS51725">
    <property type="entry name" value="ABM"/>
    <property type="match status" value="1"/>
</dbReference>
<dbReference type="InterPro" id="IPR011008">
    <property type="entry name" value="Dimeric_a/b-barrel"/>
</dbReference>